<feature type="compositionally biased region" description="Basic and acidic residues" evidence="1">
    <location>
        <begin position="1"/>
        <end position="11"/>
    </location>
</feature>
<comment type="caution">
    <text evidence="5">The sequence shown here is derived from an EMBL/GenBank/DDBJ whole genome shotgun (WGS) entry which is preliminary data.</text>
</comment>
<dbReference type="SUPFAM" id="SSF49562">
    <property type="entry name" value="C2 domain (Calcium/lipid-binding domain, CaLB)"/>
    <property type="match status" value="2"/>
</dbReference>
<evidence type="ECO:0000313" key="5">
    <source>
        <dbReference type="EMBL" id="TPX75055.1"/>
    </source>
</evidence>
<feature type="compositionally biased region" description="Basic and acidic residues" evidence="1">
    <location>
        <begin position="191"/>
        <end position="224"/>
    </location>
</feature>
<evidence type="ECO:0000256" key="1">
    <source>
        <dbReference type="SAM" id="MobiDB-lite"/>
    </source>
</evidence>
<feature type="compositionally biased region" description="Basic and acidic residues" evidence="1">
    <location>
        <begin position="371"/>
        <end position="393"/>
    </location>
</feature>
<feature type="compositionally biased region" description="Basic and acidic residues" evidence="1">
    <location>
        <begin position="89"/>
        <end position="99"/>
    </location>
</feature>
<feature type="compositionally biased region" description="Basic and acidic residues" evidence="1">
    <location>
        <begin position="332"/>
        <end position="341"/>
    </location>
</feature>
<feature type="compositionally biased region" description="Basic and acidic residues" evidence="1">
    <location>
        <begin position="119"/>
        <end position="156"/>
    </location>
</feature>
<dbReference type="OrthoDB" id="2015333at2759"/>
<evidence type="ECO:0000259" key="4">
    <source>
        <dbReference type="PROSITE" id="PS51259"/>
    </source>
</evidence>
<dbReference type="STRING" id="246404.A0A507FHE2"/>
<dbReference type="InterPro" id="IPR014770">
    <property type="entry name" value="Munc13_1"/>
</dbReference>
<feature type="domain" description="C2" evidence="2">
    <location>
        <begin position="547"/>
        <end position="678"/>
    </location>
</feature>
<dbReference type="InterPro" id="IPR035892">
    <property type="entry name" value="C2_domain_sf"/>
</dbReference>
<feature type="region of interest" description="Disordered" evidence="1">
    <location>
        <begin position="1"/>
        <end position="466"/>
    </location>
</feature>
<evidence type="ECO:0000313" key="6">
    <source>
        <dbReference type="Proteomes" id="UP000320333"/>
    </source>
</evidence>
<feature type="domain" description="MHD1" evidence="3">
    <location>
        <begin position="985"/>
        <end position="1112"/>
    </location>
</feature>
<dbReference type="CDD" id="cd00030">
    <property type="entry name" value="C2"/>
    <property type="match status" value="1"/>
</dbReference>
<feature type="compositionally biased region" description="Polar residues" evidence="1">
    <location>
        <begin position="343"/>
        <end position="356"/>
    </location>
</feature>
<feature type="compositionally biased region" description="Polar residues" evidence="1">
    <location>
        <begin position="173"/>
        <end position="185"/>
    </location>
</feature>
<dbReference type="PROSITE" id="PS50004">
    <property type="entry name" value="C2"/>
    <property type="match status" value="2"/>
</dbReference>
<sequence length="1640" mass="185346">MSRRERERERPAQTNSGSVVGSSSGSAAPPRILSRNADGFFDYTNGASTVGSRERSSVSSDSSPYPQQQPVSPAPSASLSRSGTARVSTTERQKLERDANGFFVSGTAPSSSVGSSRGTGDRERERERERGPDRERDRTGDRDRRDRDRSSSRRGDGQPASAPRSERSRGDRTSSNNNPTPNGASTPDLDSIDRPSRTSRERDPSEKRRPERDRERDRDRERPSRNTPTDEPNRNSASNSSSRATPSPAPMDNPTRGTSRRRAPSSVTPNPDEDFEVPLPTRSKSTRRPGPSSQLSEMDGGDRDPLPRRKPSIADSDTGPNQPRSRGGTNELGERPRRLEEASNGNRLKSNPTTRGPPSGGAEDPNVSDSLPRRGSDSRNGRRPPRPDDDRKKQVASNESLASPGPGGEDDEKAAIRKAANDRKRKSQFIREKKKKDAETLAREKEEAEEREMRRKERERKELERRDAERRIAEVERFRNEGGYVDVDESIIIPDYVEGIIRTLLADPTVTPNPDDFVSIDGFDSYQRRIQAPLQQVISDFLSERYIDGPLRRAAAMRDREQGPAVVVFLKVMEANDIYMKGNGKARECYCRIEFGEQPDDGQSGSKNTETFVTETVSSMQNPFLWNQHLNLEAKSLNDKIIVSVWDQRKDEFLGQVKLNVQDIVQRNEVDGYVSKWYTLQPREKGKKDKYVGGGILLEFNIDRSKTDAAMRDGDRDAYLESELITAKINFVCLYKLLLKSCLALDMLIIDINESTIDMLSNESKTLLRVFGRKWAIGEAVQFISYVELLFNKYKSYEIPVNALFVAYESIYNRIKSNSNWLTKYDKPSLSDLSDQMHDYYRTQVIKYKEFFPKNRPNGALESTILMWRMVFKSAIYREAHPNAPASFKDQIKEIIKASCKNRYEKLYELTSAIDENDLESVIDGLVKLTQMLTDEIEMDAKYYQNAFRKDVDIVKISVEIYSASFLGTIDEMKEFFVSAEGVAVASKGIFELLKQVRRMDAKLNKIVPGKSNINAEKLFQPFMLKWLDYISTKTMEWVANAVTADNFEPINDFDRDGPPHSSSVMDVFTAVNHELNFIIDLKWSNQIQAAGFYQKFAKTIYTAIEQYCDVIGTGELKPVAFAGRQWSDLLQMRSEKKGPTDIASESCVKLCNIEFALSKLEDLNKIMDVAALQRTVKDYRATIAPTLKQKALDSKTGKTDDDELVKGAFSIAVMYAENIKPVTNAGLANAYVTIRVPEGTIVPIPDSRDVTEIDAGSPAVGSAPTSPPPASANSVSTTPQSVAQQMPEVLTGSKCELARTRVISDSINPIWDEVFTLLLPPITKLDVMVYSKNLITNDPLSGQASLDLSAQSRLKRKLADHHTHDLFLELEPQGRLLLRLTLEGEEEDVEFWFRRAREKLGRTRNDFVRSLCVRISPYVREVLVKALKEQEAAPIKKEGFFSALQKTQYSNLTAGGAEISKPVSSREADDILAPLTDYLNKNLDTLFSGLSARMATEVIKKIWEDSLLVIETALIPQLYGQIERDRRVLNARQVSVLNWTLDILKQFFHADGADLGLPIKSLETKKYIHDTKLIDVYERELRKLKQDYEKSLQDSREKEYILRLIRLRVEKQEELSSTERDDGRKWIEVQLVNRKERKT</sequence>
<dbReference type="InterPro" id="IPR052811">
    <property type="entry name" value="Glucose_resp_signaling"/>
</dbReference>
<dbReference type="EMBL" id="QEAP01000097">
    <property type="protein sequence ID" value="TPX75055.1"/>
    <property type="molecule type" value="Genomic_DNA"/>
</dbReference>
<evidence type="ECO:0000259" key="3">
    <source>
        <dbReference type="PROSITE" id="PS51258"/>
    </source>
</evidence>
<reference evidence="5 6" key="1">
    <citation type="journal article" date="2019" name="Sci. Rep.">
        <title>Comparative genomics of chytrid fungi reveal insights into the obligate biotrophic and pathogenic lifestyle of Synchytrium endobioticum.</title>
        <authorList>
            <person name="van de Vossenberg B.T.L.H."/>
            <person name="Warris S."/>
            <person name="Nguyen H.D.T."/>
            <person name="van Gent-Pelzer M.P.E."/>
            <person name="Joly D.L."/>
            <person name="van de Geest H.C."/>
            <person name="Bonants P.J.M."/>
            <person name="Smith D.S."/>
            <person name="Levesque C.A."/>
            <person name="van der Lee T.A.J."/>
        </authorList>
    </citation>
    <scope>NUCLEOTIDE SEQUENCE [LARGE SCALE GENOMIC DNA]</scope>
    <source>
        <strain evidence="5 6">CBS 675.73</strain>
    </source>
</reference>
<dbReference type="PROSITE" id="PS51259">
    <property type="entry name" value="MHD2"/>
    <property type="match status" value="1"/>
</dbReference>
<feature type="compositionally biased region" description="Polar residues" evidence="1">
    <location>
        <begin position="318"/>
        <end position="328"/>
    </location>
</feature>
<feature type="compositionally biased region" description="Basic and acidic residues" evidence="1">
    <location>
        <begin position="413"/>
        <end position="422"/>
    </location>
</feature>
<organism evidence="5 6">
    <name type="scientific">Chytriomyces confervae</name>
    <dbReference type="NCBI Taxonomy" id="246404"/>
    <lineage>
        <taxon>Eukaryota</taxon>
        <taxon>Fungi</taxon>
        <taxon>Fungi incertae sedis</taxon>
        <taxon>Chytridiomycota</taxon>
        <taxon>Chytridiomycota incertae sedis</taxon>
        <taxon>Chytridiomycetes</taxon>
        <taxon>Chytridiales</taxon>
        <taxon>Chytriomycetaceae</taxon>
        <taxon>Chytriomyces</taxon>
    </lineage>
</organism>
<accession>A0A507FHE2</accession>
<dbReference type="Gene3D" id="1.10.357.50">
    <property type="match status" value="1"/>
</dbReference>
<feature type="domain" description="MHD2" evidence="4">
    <location>
        <begin position="1470"/>
        <end position="1589"/>
    </location>
</feature>
<name>A0A507FHE2_9FUNG</name>
<protein>
    <recommendedName>
        <fullName evidence="7">C2 domain-containing protein</fullName>
    </recommendedName>
</protein>
<feature type="compositionally biased region" description="Low complexity" evidence="1">
    <location>
        <begin position="16"/>
        <end position="26"/>
    </location>
</feature>
<dbReference type="PROSITE" id="PS51258">
    <property type="entry name" value="MHD1"/>
    <property type="match status" value="1"/>
</dbReference>
<gene>
    <name evidence="5" type="ORF">CcCBS67573_g03679</name>
</gene>
<feature type="compositionally biased region" description="Basic and acidic residues" evidence="1">
    <location>
        <begin position="429"/>
        <end position="466"/>
    </location>
</feature>
<dbReference type="PANTHER" id="PTHR47263:SF1">
    <property type="entry name" value="C2 DOMAIN PROTEIN (AFU_ORTHOLOGUE AFUA_7G02350)"/>
    <property type="match status" value="1"/>
</dbReference>
<keyword evidence="6" id="KW-1185">Reference proteome</keyword>
<feature type="compositionally biased region" description="Low complexity" evidence="1">
    <location>
        <begin position="57"/>
        <end position="82"/>
    </location>
</feature>
<dbReference type="Gene3D" id="2.60.40.150">
    <property type="entry name" value="C2 domain"/>
    <property type="match status" value="2"/>
</dbReference>
<evidence type="ECO:0000259" key="2">
    <source>
        <dbReference type="PROSITE" id="PS50004"/>
    </source>
</evidence>
<feature type="region of interest" description="Disordered" evidence="1">
    <location>
        <begin position="1253"/>
        <end position="1277"/>
    </location>
</feature>
<feature type="compositionally biased region" description="Low complexity" evidence="1">
    <location>
        <begin position="1256"/>
        <end position="1265"/>
    </location>
</feature>
<feature type="compositionally biased region" description="Low complexity" evidence="1">
    <location>
        <begin position="104"/>
        <end position="118"/>
    </location>
</feature>
<dbReference type="Gene3D" id="1.20.58.1100">
    <property type="match status" value="1"/>
</dbReference>
<proteinExistence type="predicted"/>
<evidence type="ECO:0008006" key="7">
    <source>
        <dbReference type="Google" id="ProtNLM"/>
    </source>
</evidence>
<dbReference type="Pfam" id="PF06292">
    <property type="entry name" value="MUN"/>
    <property type="match status" value="1"/>
</dbReference>
<dbReference type="Proteomes" id="UP000320333">
    <property type="component" value="Unassembled WGS sequence"/>
</dbReference>
<dbReference type="InterPro" id="IPR014772">
    <property type="entry name" value="Munc13_dom-2"/>
</dbReference>
<dbReference type="Pfam" id="PF00168">
    <property type="entry name" value="C2"/>
    <property type="match status" value="2"/>
</dbReference>
<dbReference type="InterPro" id="IPR010439">
    <property type="entry name" value="MUN_dom"/>
</dbReference>
<feature type="compositionally biased region" description="Low complexity" evidence="1">
    <location>
        <begin position="234"/>
        <end position="246"/>
    </location>
</feature>
<dbReference type="InterPro" id="IPR000008">
    <property type="entry name" value="C2_dom"/>
</dbReference>
<dbReference type="PANTHER" id="PTHR47263">
    <property type="entry name" value="ADENYLATE CYCLASE ACTIVATION PROTEIN GIT1"/>
    <property type="match status" value="1"/>
</dbReference>
<dbReference type="SMART" id="SM00239">
    <property type="entry name" value="C2"/>
    <property type="match status" value="2"/>
</dbReference>
<feature type="domain" description="C2" evidence="2">
    <location>
        <begin position="1191"/>
        <end position="1363"/>
    </location>
</feature>